<organism evidence="2 3">
    <name type="scientific">Paramecium primaurelia</name>
    <dbReference type="NCBI Taxonomy" id="5886"/>
    <lineage>
        <taxon>Eukaryota</taxon>
        <taxon>Sar</taxon>
        <taxon>Alveolata</taxon>
        <taxon>Ciliophora</taxon>
        <taxon>Intramacronucleata</taxon>
        <taxon>Oligohymenophorea</taxon>
        <taxon>Peniculida</taxon>
        <taxon>Parameciidae</taxon>
        <taxon>Paramecium</taxon>
    </lineage>
</organism>
<evidence type="ECO:0000313" key="2">
    <source>
        <dbReference type="EMBL" id="CAD8049499.1"/>
    </source>
</evidence>
<proteinExistence type="predicted"/>
<reference evidence="2" key="1">
    <citation type="submission" date="2021-01" db="EMBL/GenBank/DDBJ databases">
        <authorList>
            <consortium name="Genoscope - CEA"/>
            <person name="William W."/>
        </authorList>
    </citation>
    <scope>NUCLEOTIDE SEQUENCE</scope>
</reference>
<sequence>MLLWLNGMTNTSIKHPMENMMDEYHTNPTNIIPLLAEDEFFIQAKNLNQKVIEFISLHKKSITEQLLDLIVQQIDQVTEQNHDHVIVFPILSIEFFELDLPPLTQVILQETTIKTLFEGLHKTPDQIHEPQWSNIQRLFALILSKEPKQVCQTIFKLDLLKLFLNHLESATVNNILIQLFNPENGNNEDKKLEVLELGFRGFDVMEEMSVLNFTYLIHEIMTRYFSSDLCHKLVQFIVSKQIIQQMFKCLRANHDKLFLAKSSAHILSLISNYYSYTMQNINIYEEIPTKKIIDENPEIAYHHQLTLDFEQTDFMNTFIQEMNLFVESFNQILENDNKRLRTLRLKLLEIFDNLTRISNIKLWKQMNQLKLFNQIVQIYFKYQNSDIFHSIFEKLLLYILNRAISDFHPYWCTILIEDINIYTLVSENIKSKNTIPGYIYLLANHLTWFQKELNDKLVIDGSLAKYYQQLKKIEEVILLNDQWRRASPIFNITFQKNSVQLGSSQPGSSSNIAVSSEPVIHNANDQQLNNANAQCLFNKVKNNQSNIASISGDEPPEFESPEKHEEKIQQHSQPDEYQYETKKSPEKFNIQISPEKNQDEFIEVPAAPPQIIIPYNQVQVKGTDYKFVEGVYLQPTSPTKPQHQQQQVISEQINLISINKEEKTPEKNQNEKKNDMMSISLQDFVRPIDRVKFSSDSKSESQQNDKLPSPNKKVQDVIKKYNMSKSVTFGQANMGNNKQTENLSLSRKKSMESSLRLKQIDQVNNEEFKILKTNKEDTKILTSDNKRILMVDELDKEPEVNSLRNSLVNLTNMSFSSTSSKKRTIKFKKSKKTQSIGQEANLNVSIPEELQPNKGIVFSLSSSNSLRDSFVSSQSSITEEKKFRQANKKDQRFLNYIRNIK</sequence>
<accession>A0A8S1K2M8</accession>
<feature type="region of interest" description="Disordered" evidence="1">
    <location>
        <begin position="659"/>
        <end position="681"/>
    </location>
</feature>
<dbReference type="Proteomes" id="UP000688137">
    <property type="component" value="Unassembled WGS sequence"/>
</dbReference>
<gene>
    <name evidence="2" type="ORF">PPRIM_AZ9-3.1.T0140020</name>
</gene>
<evidence type="ECO:0000313" key="3">
    <source>
        <dbReference type="Proteomes" id="UP000688137"/>
    </source>
</evidence>
<dbReference type="OMA" id="PEIAYHH"/>
<keyword evidence="3" id="KW-1185">Reference proteome</keyword>
<dbReference type="EMBL" id="CAJJDM010000011">
    <property type="protein sequence ID" value="CAD8049499.1"/>
    <property type="molecule type" value="Genomic_DNA"/>
</dbReference>
<feature type="region of interest" description="Disordered" evidence="1">
    <location>
        <begin position="693"/>
        <end position="714"/>
    </location>
</feature>
<protein>
    <submittedName>
        <fullName evidence="2">Uncharacterized protein</fullName>
    </submittedName>
</protein>
<comment type="caution">
    <text evidence="2">The sequence shown here is derived from an EMBL/GenBank/DDBJ whole genome shotgun (WGS) entry which is preliminary data.</text>
</comment>
<feature type="region of interest" description="Disordered" evidence="1">
    <location>
        <begin position="546"/>
        <end position="583"/>
    </location>
</feature>
<dbReference type="AlphaFoldDB" id="A0A8S1K2M8"/>
<evidence type="ECO:0000256" key="1">
    <source>
        <dbReference type="SAM" id="MobiDB-lite"/>
    </source>
</evidence>
<feature type="compositionally biased region" description="Basic and acidic residues" evidence="1">
    <location>
        <begin position="659"/>
        <end position="675"/>
    </location>
</feature>
<name>A0A8S1K2M8_PARPR</name>
<feature type="compositionally biased region" description="Basic and acidic residues" evidence="1">
    <location>
        <begin position="560"/>
        <end position="569"/>
    </location>
</feature>